<comment type="catalytic activity">
    <reaction evidence="7">
        <text>tRNA(Tyr) + L-tyrosine + ATP = L-tyrosyl-tRNA(Tyr) + AMP + diphosphate + H(+)</text>
        <dbReference type="Rhea" id="RHEA:10220"/>
        <dbReference type="Rhea" id="RHEA-COMP:9706"/>
        <dbReference type="Rhea" id="RHEA-COMP:9707"/>
        <dbReference type="ChEBI" id="CHEBI:15378"/>
        <dbReference type="ChEBI" id="CHEBI:30616"/>
        <dbReference type="ChEBI" id="CHEBI:33019"/>
        <dbReference type="ChEBI" id="CHEBI:58315"/>
        <dbReference type="ChEBI" id="CHEBI:78442"/>
        <dbReference type="ChEBI" id="CHEBI:78536"/>
        <dbReference type="ChEBI" id="CHEBI:456215"/>
        <dbReference type="EC" id="6.1.1.1"/>
    </reaction>
</comment>
<protein>
    <recommendedName>
        <fullName evidence="1 8">Tyrosine--tRNA ligase</fullName>
        <ecNumber evidence="1 8">6.1.1.1</ecNumber>
    </recommendedName>
</protein>
<evidence type="ECO:0000256" key="7">
    <source>
        <dbReference type="ARBA" id="ARBA00048248"/>
    </source>
</evidence>
<dbReference type="GO" id="GO:0006437">
    <property type="term" value="P:tyrosyl-tRNA aminoacylation"/>
    <property type="evidence" value="ECO:0007669"/>
    <property type="project" value="UniProtKB-UniRule"/>
</dbReference>
<dbReference type="Gene3D" id="3.10.290.10">
    <property type="entry name" value="RNA-binding S4 domain"/>
    <property type="match status" value="1"/>
</dbReference>
<organism evidence="11 12">
    <name type="scientific">Candidatus Nomurabacteria bacterium RIFCSPLOWO2_01_FULL_46_18</name>
    <dbReference type="NCBI Taxonomy" id="1801783"/>
    <lineage>
        <taxon>Bacteria</taxon>
        <taxon>Candidatus Nomuraibacteriota</taxon>
    </lineage>
</organism>
<evidence type="ECO:0000313" key="11">
    <source>
        <dbReference type="EMBL" id="OGI92712.1"/>
    </source>
</evidence>
<dbReference type="Gene3D" id="1.10.240.10">
    <property type="entry name" value="Tyrosyl-Transfer RNA Synthetase"/>
    <property type="match status" value="1"/>
</dbReference>
<sequence>MKIITDQAKIEEILSAGVEEIIEREHLALRLKSGKQLRVKFGIDPTTPDLHIGHTVPLRKLRQFQDLGHKAVLIIGDSTAMIGDPSGRSETRKILSQSEVKRNMKSYLRQAGKVLKLKEVEVRHNSEWLDNKMTTILELSRAGTIQQVLHRSDFKKRIDNNQDITILEVLYPLLQGYDSVAIKADVELGGTDQKFNLLMGRRVQRYFKIPEQDILTLPLLEGIDGVRKMSKSFGNYIALDEKPNEMFGKIMSIPDSLITKYMKLCTNIPFSETEKIEEGLRNKSLNPKEVKLKLGKEIVKMYHSEKYAQKAENSFVNTFQKGKIPEEMTEVEMKEGETLMDVLVKARVVSSKSDFRRLVQEGAVINLGTGEKITDPSFIPGSGMKFKIGKRRFIKIF</sequence>
<dbReference type="SUPFAM" id="SSF55174">
    <property type="entry name" value="Alpha-L RNA-binding motif"/>
    <property type="match status" value="1"/>
</dbReference>
<dbReference type="InterPro" id="IPR001412">
    <property type="entry name" value="aa-tRNA-synth_I_CS"/>
</dbReference>
<evidence type="ECO:0000256" key="1">
    <source>
        <dbReference type="ARBA" id="ARBA00013160"/>
    </source>
</evidence>
<dbReference type="Pfam" id="PF00579">
    <property type="entry name" value="tRNA-synt_1b"/>
    <property type="match status" value="1"/>
</dbReference>
<keyword evidence="5 10" id="KW-0648">Protein biosynthesis</keyword>
<dbReference type="PRINTS" id="PR01040">
    <property type="entry name" value="TRNASYNTHTYR"/>
</dbReference>
<accession>A0A1F6XFF1</accession>
<dbReference type="Proteomes" id="UP000179381">
    <property type="component" value="Unassembled WGS sequence"/>
</dbReference>
<evidence type="ECO:0000256" key="8">
    <source>
        <dbReference type="NCBIfam" id="TIGR00234"/>
    </source>
</evidence>
<keyword evidence="6 10" id="KW-0030">Aminoacyl-tRNA synthetase</keyword>
<dbReference type="GO" id="GO:0004831">
    <property type="term" value="F:tyrosine-tRNA ligase activity"/>
    <property type="evidence" value="ECO:0007669"/>
    <property type="project" value="UniProtKB-UniRule"/>
</dbReference>
<dbReference type="InterPro" id="IPR024088">
    <property type="entry name" value="Tyr-tRNA-ligase_bac-type"/>
</dbReference>
<dbReference type="InterPro" id="IPR002305">
    <property type="entry name" value="aa-tRNA-synth_Ic"/>
</dbReference>
<evidence type="ECO:0000313" key="12">
    <source>
        <dbReference type="Proteomes" id="UP000179381"/>
    </source>
</evidence>
<dbReference type="NCBIfam" id="TIGR00234">
    <property type="entry name" value="tyrS"/>
    <property type="match status" value="1"/>
</dbReference>
<dbReference type="InterPro" id="IPR014729">
    <property type="entry name" value="Rossmann-like_a/b/a_fold"/>
</dbReference>
<evidence type="ECO:0000256" key="9">
    <source>
        <dbReference type="PROSITE-ProRule" id="PRU00182"/>
    </source>
</evidence>
<dbReference type="AlphaFoldDB" id="A0A1F6XFF1"/>
<comment type="caution">
    <text evidence="11">The sequence shown here is derived from an EMBL/GenBank/DDBJ whole genome shotgun (WGS) entry which is preliminary data.</text>
</comment>
<dbReference type="CDD" id="cd00805">
    <property type="entry name" value="TyrRS_core"/>
    <property type="match status" value="1"/>
</dbReference>
<dbReference type="SUPFAM" id="SSF52374">
    <property type="entry name" value="Nucleotidylyl transferase"/>
    <property type="match status" value="1"/>
</dbReference>
<dbReference type="PANTHER" id="PTHR11766:SF1">
    <property type="entry name" value="TYROSINE--TRNA LIGASE"/>
    <property type="match status" value="1"/>
</dbReference>
<gene>
    <name evidence="11" type="ORF">A2933_00640</name>
</gene>
<dbReference type="GO" id="GO:0005524">
    <property type="term" value="F:ATP binding"/>
    <property type="evidence" value="ECO:0007669"/>
    <property type="project" value="UniProtKB-KW"/>
</dbReference>
<keyword evidence="2 10" id="KW-0436">Ligase</keyword>
<evidence type="ECO:0000256" key="10">
    <source>
        <dbReference type="RuleBase" id="RU363036"/>
    </source>
</evidence>
<dbReference type="PROSITE" id="PS50889">
    <property type="entry name" value="S4"/>
    <property type="match status" value="1"/>
</dbReference>
<dbReference type="FunFam" id="1.10.240.10:FF:000006">
    <property type="entry name" value="Tyrosine--tRNA ligase"/>
    <property type="match status" value="1"/>
</dbReference>
<keyword evidence="4 10" id="KW-0067">ATP-binding</keyword>
<evidence type="ECO:0000256" key="6">
    <source>
        <dbReference type="ARBA" id="ARBA00023146"/>
    </source>
</evidence>
<dbReference type="InterPro" id="IPR002307">
    <property type="entry name" value="Tyr-tRNA-ligase"/>
</dbReference>
<dbReference type="InterPro" id="IPR036986">
    <property type="entry name" value="S4_RNA-bd_sf"/>
</dbReference>
<evidence type="ECO:0000256" key="2">
    <source>
        <dbReference type="ARBA" id="ARBA00022598"/>
    </source>
</evidence>
<dbReference type="Gene3D" id="3.40.50.620">
    <property type="entry name" value="HUPs"/>
    <property type="match status" value="1"/>
</dbReference>
<dbReference type="EMBL" id="MFVH01000001">
    <property type="protein sequence ID" value="OGI92712.1"/>
    <property type="molecule type" value="Genomic_DNA"/>
</dbReference>
<dbReference type="CDD" id="cd00165">
    <property type="entry name" value="S4"/>
    <property type="match status" value="1"/>
</dbReference>
<name>A0A1F6XFF1_9BACT</name>
<evidence type="ECO:0000256" key="4">
    <source>
        <dbReference type="ARBA" id="ARBA00022840"/>
    </source>
</evidence>
<dbReference type="PANTHER" id="PTHR11766">
    <property type="entry name" value="TYROSYL-TRNA SYNTHETASE"/>
    <property type="match status" value="1"/>
</dbReference>
<evidence type="ECO:0000256" key="5">
    <source>
        <dbReference type="ARBA" id="ARBA00022917"/>
    </source>
</evidence>
<dbReference type="GO" id="GO:0005829">
    <property type="term" value="C:cytosol"/>
    <property type="evidence" value="ECO:0007669"/>
    <property type="project" value="TreeGrafter"/>
</dbReference>
<comment type="similarity">
    <text evidence="10">Belongs to the class-I aminoacyl-tRNA synthetase family.</text>
</comment>
<keyword evidence="9" id="KW-0694">RNA-binding</keyword>
<dbReference type="PROSITE" id="PS00178">
    <property type="entry name" value="AA_TRNA_LIGASE_I"/>
    <property type="match status" value="1"/>
</dbReference>
<keyword evidence="3 10" id="KW-0547">Nucleotide-binding</keyword>
<reference evidence="11 12" key="1">
    <citation type="journal article" date="2016" name="Nat. Commun.">
        <title>Thousands of microbial genomes shed light on interconnected biogeochemical processes in an aquifer system.</title>
        <authorList>
            <person name="Anantharaman K."/>
            <person name="Brown C.T."/>
            <person name="Hug L.A."/>
            <person name="Sharon I."/>
            <person name="Castelle C.J."/>
            <person name="Probst A.J."/>
            <person name="Thomas B.C."/>
            <person name="Singh A."/>
            <person name="Wilkins M.J."/>
            <person name="Karaoz U."/>
            <person name="Brodie E.L."/>
            <person name="Williams K.H."/>
            <person name="Hubbard S.S."/>
            <person name="Banfield J.F."/>
        </authorList>
    </citation>
    <scope>NUCLEOTIDE SEQUENCE [LARGE SCALE GENOMIC DNA]</scope>
</reference>
<evidence type="ECO:0000256" key="3">
    <source>
        <dbReference type="ARBA" id="ARBA00022741"/>
    </source>
</evidence>
<dbReference type="GO" id="GO:0003723">
    <property type="term" value="F:RNA binding"/>
    <property type="evidence" value="ECO:0007669"/>
    <property type="project" value="UniProtKB-KW"/>
</dbReference>
<proteinExistence type="inferred from homology"/>
<dbReference type="EC" id="6.1.1.1" evidence="1 8"/>